<dbReference type="Pfam" id="PF08487">
    <property type="entry name" value="VIT"/>
    <property type="match status" value="1"/>
</dbReference>
<evidence type="ECO:0000256" key="2">
    <source>
        <dbReference type="ARBA" id="ARBA00022676"/>
    </source>
</evidence>
<dbReference type="SUPFAM" id="SSF47587">
    <property type="entry name" value="Domain of poly(ADP-ribose) polymerase"/>
    <property type="match status" value="1"/>
</dbReference>
<dbReference type="InterPro" id="IPR058904">
    <property type="entry name" value="PARP4_MVP-ID"/>
</dbReference>
<comment type="subcellular location">
    <subcellularLocation>
        <location evidence="1">Nucleus</location>
    </subcellularLocation>
</comment>
<feature type="compositionally biased region" description="Polar residues" evidence="9">
    <location>
        <begin position="99"/>
        <end position="123"/>
    </location>
</feature>
<dbReference type="Pfam" id="PF02877">
    <property type="entry name" value="PARP_reg"/>
    <property type="match status" value="1"/>
</dbReference>
<comment type="similarity">
    <text evidence="7">Belongs to the ARTD/PARP family.</text>
</comment>
<feature type="domain" description="VWFA" evidence="11">
    <location>
        <begin position="906"/>
        <end position="1074"/>
    </location>
</feature>
<dbReference type="GO" id="GO:0005737">
    <property type="term" value="C:cytoplasm"/>
    <property type="evidence" value="ECO:0007669"/>
    <property type="project" value="TreeGrafter"/>
</dbReference>
<dbReference type="InterPro" id="IPR036420">
    <property type="entry name" value="BRCT_dom_sf"/>
</dbReference>
<dbReference type="PROSITE" id="PS50172">
    <property type="entry name" value="BRCT"/>
    <property type="match status" value="1"/>
</dbReference>
<dbReference type="PANTHER" id="PTHR46530:SF1">
    <property type="entry name" value="PROTEIN MONO-ADP-RIBOSYLTRANSFERASE PARP4"/>
    <property type="match status" value="1"/>
</dbReference>
<evidence type="ECO:0000256" key="6">
    <source>
        <dbReference type="ARBA" id="ARBA00023242"/>
    </source>
</evidence>
<evidence type="ECO:0000256" key="1">
    <source>
        <dbReference type="ARBA" id="ARBA00004123"/>
    </source>
</evidence>
<dbReference type="Pfam" id="PF00533">
    <property type="entry name" value="BRCT"/>
    <property type="match status" value="1"/>
</dbReference>
<dbReference type="GO" id="GO:0003950">
    <property type="term" value="F:NAD+ poly-ADP-ribosyltransferase activity"/>
    <property type="evidence" value="ECO:0007669"/>
    <property type="project" value="UniProtKB-UniRule"/>
</dbReference>
<dbReference type="Gene3D" id="3.40.50.410">
    <property type="entry name" value="von Willebrand factor, type A domain"/>
    <property type="match status" value="1"/>
</dbReference>
<evidence type="ECO:0000256" key="8">
    <source>
        <dbReference type="RuleBase" id="RU362114"/>
    </source>
</evidence>
<dbReference type="InterPro" id="IPR001357">
    <property type="entry name" value="BRCT_dom"/>
</dbReference>
<dbReference type="InterPro" id="IPR031273">
    <property type="entry name" value="PARP4"/>
</dbReference>
<keyword evidence="16" id="KW-1185">Reference proteome</keyword>
<dbReference type="SMART" id="SM00327">
    <property type="entry name" value="VWA"/>
    <property type="match status" value="1"/>
</dbReference>
<keyword evidence="2 8" id="KW-0328">Glycosyltransferase</keyword>
<evidence type="ECO:0000259" key="12">
    <source>
        <dbReference type="PROSITE" id="PS51059"/>
    </source>
</evidence>
<dbReference type="Pfam" id="PF00644">
    <property type="entry name" value="PARP"/>
    <property type="match status" value="1"/>
</dbReference>
<accession>A0A9D3RMV7</accession>
<protein>
    <recommendedName>
        <fullName evidence="8">Poly [ADP-ribose] polymerase</fullName>
        <shortName evidence="8">PARP</shortName>
        <ecNumber evidence="8">2.4.2.-</ecNumber>
    </recommendedName>
</protein>
<dbReference type="InterPro" id="IPR058905">
    <property type="entry name" value="WGR-like_PARP4"/>
</dbReference>
<dbReference type="Gene3D" id="3.90.228.10">
    <property type="match status" value="1"/>
</dbReference>
<evidence type="ECO:0000259" key="10">
    <source>
        <dbReference type="PROSITE" id="PS50172"/>
    </source>
</evidence>
<proteinExistence type="inferred from homology"/>
<dbReference type="EC" id="2.4.2.-" evidence="8"/>
<feature type="region of interest" description="Disordered" evidence="9">
    <location>
        <begin position="98"/>
        <end position="168"/>
    </location>
</feature>
<dbReference type="PANTHER" id="PTHR46530">
    <property type="entry name" value="PROTEIN MONO-ADP-RIBOSYLTRANSFERASE PARP4"/>
    <property type="match status" value="1"/>
</dbReference>
<dbReference type="CDD" id="cd17726">
    <property type="entry name" value="BRCT_PARP4_like"/>
    <property type="match status" value="1"/>
</dbReference>
<evidence type="ECO:0000256" key="3">
    <source>
        <dbReference type="ARBA" id="ARBA00022679"/>
    </source>
</evidence>
<evidence type="ECO:0000313" key="15">
    <source>
        <dbReference type="EMBL" id="KAG5833472.1"/>
    </source>
</evidence>
<dbReference type="InterPro" id="IPR002035">
    <property type="entry name" value="VWF_A"/>
</dbReference>
<keyword evidence="3 8" id="KW-0808">Transferase</keyword>
<dbReference type="PROSITE" id="PS50234">
    <property type="entry name" value="VWFA"/>
    <property type="match status" value="1"/>
</dbReference>
<evidence type="ECO:0000259" key="13">
    <source>
        <dbReference type="PROSITE" id="PS51060"/>
    </source>
</evidence>
<feature type="domain" description="PARP alpha-helical" evidence="13">
    <location>
        <begin position="269"/>
        <end position="395"/>
    </location>
</feature>
<dbReference type="InterPro" id="IPR012317">
    <property type="entry name" value="Poly(ADP-ribose)pol_cat_dom"/>
</dbReference>
<dbReference type="SUPFAM" id="SSF52113">
    <property type="entry name" value="BRCT domain"/>
    <property type="match status" value="1"/>
</dbReference>
<dbReference type="PROSITE" id="PS51059">
    <property type="entry name" value="PARP_CATALYTIC"/>
    <property type="match status" value="1"/>
</dbReference>
<keyword evidence="6" id="KW-0539">Nucleus</keyword>
<dbReference type="InterPro" id="IPR036465">
    <property type="entry name" value="vWFA_dom_sf"/>
</dbReference>
<dbReference type="PROSITE" id="PS51468">
    <property type="entry name" value="VIT"/>
    <property type="match status" value="1"/>
</dbReference>
<gene>
    <name evidence="15" type="ORF">ANANG_G00276300</name>
</gene>
<feature type="domain" description="PARP catalytic" evidence="12">
    <location>
        <begin position="394"/>
        <end position="594"/>
    </location>
</feature>
<dbReference type="InterPro" id="IPR013694">
    <property type="entry name" value="VIT"/>
</dbReference>
<comment type="caution">
    <text evidence="15">The sequence shown here is derived from an EMBL/GenBank/DDBJ whole genome shotgun (WGS) entry which is preliminary data.</text>
</comment>
<evidence type="ECO:0000313" key="16">
    <source>
        <dbReference type="Proteomes" id="UP001044222"/>
    </source>
</evidence>
<dbReference type="SUPFAM" id="SSF53300">
    <property type="entry name" value="vWA-like"/>
    <property type="match status" value="1"/>
</dbReference>
<dbReference type="Gene3D" id="3.40.50.10190">
    <property type="entry name" value="BRCT domain"/>
    <property type="match status" value="1"/>
</dbReference>
<evidence type="ECO:0000256" key="9">
    <source>
        <dbReference type="SAM" id="MobiDB-lite"/>
    </source>
</evidence>
<dbReference type="SMART" id="SM00292">
    <property type="entry name" value="BRCT"/>
    <property type="match status" value="1"/>
</dbReference>
<evidence type="ECO:0000259" key="11">
    <source>
        <dbReference type="PROSITE" id="PS50234"/>
    </source>
</evidence>
<feature type="domain" description="VIT" evidence="14">
    <location>
        <begin position="631"/>
        <end position="759"/>
    </location>
</feature>
<dbReference type="InterPro" id="IPR004102">
    <property type="entry name" value="Poly(ADP-ribose)pol_reg_dom"/>
</dbReference>
<evidence type="ECO:0000259" key="14">
    <source>
        <dbReference type="PROSITE" id="PS51468"/>
    </source>
</evidence>
<dbReference type="InterPro" id="IPR036616">
    <property type="entry name" value="Poly(ADP-ribose)pol_reg_dom_sf"/>
</dbReference>
<organism evidence="15 16">
    <name type="scientific">Anguilla anguilla</name>
    <name type="common">European freshwater eel</name>
    <name type="synonym">Muraena anguilla</name>
    <dbReference type="NCBI Taxonomy" id="7936"/>
    <lineage>
        <taxon>Eukaryota</taxon>
        <taxon>Metazoa</taxon>
        <taxon>Chordata</taxon>
        <taxon>Craniata</taxon>
        <taxon>Vertebrata</taxon>
        <taxon>Euteleostomi</taxon>
        <taxon>Actinopterygii</taxon>
        <taxon>Neopterygii</taxon>
        <taxon>Teleostei</taxon>
        <taxon>Anguilliformes</taxon>
        <taxon>Anguillidae</taxon>
        <taxon>Anguilla</taxon>
    </lineage>
</organism>
<feature type="domain" description="BRCT" evidence="10">
    <location>
        <begin position="1"/>
        <end position="89"/>
    </location>
</feature>
<keyword evidence="5 8" id="KW-0520">NAD</keyword>
<dbReference type="GO" id="GO:0016779">
    <property type="term" value="F:nucleotidyltransferase activity"/>
    <property type="evidence" value="ECO:0007669"/>
    <property type="project" value="UniProtKB-KW"/>
</dbReference>
<evidence type="ECO:0000256" key="4">
    <source>
        <dbReference type="ARBA" id="ARBA00022695"/>
    </source>
</evidence>
<dbReference type="CDD" id="cd01437">
    <property type="entry name" value="parp_like"/>
    <property type="match status" value="1"/>
</dbReference>
<dbReference type="PROSITE" id="PS51060">
    <property type="entry name" value="PARP_ALPHA_HD"/>
    <property type="match status" value="1"/>
</dbReference>
<keyword evidence="4" id="KW-0548">Nucleotidyltransferase</keyword>
<dbReference type="Pfam" id="PF26166">
    <property type="entry name" value="WGR-like_PARP4"/>
    <property type="match status" value="1"/>
</dbReference>
<dbReference type="SUPFAM" id="SSF56399">
    <property type="entry name" value="ADP-ribosylation"/>
    <property type="match status" value="1"/>
</dbReference>
<dbReference type="Pfam" id="PF26156">
    <property type="entry name" value="PARP4_MVP-ID"/>
    <property type="match status" value="1"/>
</dbReference>
<dbReference type="Gene3D" id="1.20.142.10">
    <property type="entry name" value="Poly(ADP-ribose) polymerase, regulatory domain"/>
    <property type="match status" value="1"/>
</dbReference>
<feature type="compositionally biased region" description="Acidic residues" evidence="9">
    <location>
        <begin position="144"/>
        <end position="158"/>
    </location>
</feature>
<evidence type="ECO:0000256" key="7">
    <source>
        <dbReference type="ARBA" id="ARBA00024347"/>
    </source>
</evidence>
<reference evidence="15" key="1">
    <citation type="submission" date="2021-01" db="EMBL/GenBank/DDBJ databases">
        <title>A chromosome-scale assembly of European eel, Anguilla anguilla.</title>
        <authorList>
            <person name="Henkel C."/>
            <person name="Jong-Raadsen S.A."/>
            <person name="Dufour S."/>
            <person name="Weltzien F.-A."/>
            <person name="Palstra A.P."/>
            <person name="Pelster B."/>
            <person name="Spaink H.P."/>
            <person name="Van Den Thillart G.E."/>
            <person name="Jansen H."/>
            <person name="Zahm M."/>
            <person name="Klopp C."/>
            <person name="Cedric C."/>
            <person name="Louis A."/>
            <person name="Berthelot C."/>
            <person name="Parey E."/>
            <person name="Roest Crollius H."/>
            <person name="Montfort J."/>
            <person name="Robinson-Rechavi M."/>
            <person name="Bucao C."/>
            <person name="Bouchez O."/>
            <person name="Gislard M."/>
            <person name="Lluch J."/>
            <person name="Milhes M."/>
            <person name="Lampietro C."/>
            <person name="Lopez Roques C."/>
            <person name="Donnadieu C."/>
            <person name="Braasch I."/>
            <person name="Desvignes T."/>
            <person name="Postlethwait J."/>
            <person name="Bobe J."/>
            <person name="Guiguen Y."/>
            <person name="Dirks R."/>
        </authorList>
    </citation>
    <scope>NUCLEOTIDE SEQUENCE</scope>
    <source>
        <strain evidence="15">Tag_6206</strain>
        <tissue evidence="15">Liver</tissue>
    </source>
</reference>
<dbReference type="EMBL" id="JAFIRN010000016">
    <property type="protein sequence ID" value="KAG5833472.1"/>
    <property type="molecule type" value="Genomic_DNA"/>
</dbReference>
<dbReference type="SMART" id="SM00609">
    <property type="entry name" value="VIT"/>
    <property type="match status" value="1"/>
</dbReference>
<evidence type="ECO:0000256" key="5">
    <source>
        <dbReference type="ARBA" id="ARBA00023027"/>
    </source>
</evidence>
<dbReference type="Pfam" id="PF13768">
    <property type="entry name" value="VWA_3"/>
    <property type="match status" value="1"/>
</dbReference>
<dbReference type="GO" id="GO:0005634">
    <property type="term" value="C:nucleus"/>
    <property type="evidence" value="ECO:0007669"/>
    <property type="project" value="UniProtKB-SubCell"/>
</dbReference>
<sequence length="1519" mass="168289">MQVFENCLVVLEVKDLPFKEKKRLKLSITDNGGCIAYVVNKQCTHVITNNLANVSSNRQRSIQKYQVPVVGVEYVHRCLEKGALLSVKECSPVPFPRTNIPSQTNASPSPSQQDSVFKVTGQTPVGERSRDQPKPQASAPQQMEIEEEGDGKEDEETESGTYLGKHRIPNYPSNFDVAKYSILEKVGPNKMWSVLELHSSSDETGRQYRVVRCRSEGPGGQAMVTRDALFHYPSSEKALSMYDKLEKELLRQDFKRKTTLPPQFKDMGSSKLHQLLLEEKMNSGAISQEVGVFVELLWTEALGCLGNILKIPLTSISLNDVSRAEGLLLQIHKALKEGSDQKQLAELMAEFYTLLPHKEEFAPTMREISLKLDLCQLIRDMLKVSEATLWNPTASCLGKYRALRCSIEPVPPESPDFLSVSKLLWDRPVQIQQVFRVGRTVELQAFRDDLGNVQSLLHSSAPSNFVGILSRGLLLPRVGVEHHGIDRTDLGNLGGGIYFSDSLSTSLKYSKPGATDGSRLLLVCRVALGQCKDLCKKDPSLSSAPEGYNSVHGVRRAPAVISDFEDDEYVVYQTDQVQMEYVVQFTLNDEPVKTFQPTVDLSSDVAREASASDLLAEGEEDSIGRYKKRLEEVTAGLLDNTGQPLPLKAVHVKCKLMDLLTQVVIFQSYTNLSQVPIEAKYVFPLDESAAVCGFEAFINGKHVVGQVKEKEQARREYRRAVQRGHGAYLMDQDAPDVFTISVGNLPPGATVLIKVTYITELVVREGSLLFSLPGSVAPWQQSKALNQRTQVSVEKVCVNELKGDGIFTLDMSIEMPYEIWNLSCVTHRIKIKKTDCKAVVSLLPGQTLGPGGFQLSFTLSQVHLPRMWVENHPDKDSQACMLVFYPHFEPRAAAGPGGGGEGGEVEVVILLDTSESMRGVAMQDARRIAAQLLKTLRPEVRVNILSFGTVHKELFLSSQCCSKALLPATKFVMSSPPVGGSTELWRPLRSLSLLPPSSGIRNLLLISDGHVQNEALTLKLVRESIQHTRVFTCGVSPTANRHMLRALAQAGGGAYEFFDTKTKHTWMEKVSSQARRMASPGCSSVSVKWQQFNPAAAPPTQAPAQLNALFSGCHTLVYGFVPHCTQATLFGRLSEQEIETVVSTSELQKTKGTLLHKLTARAVIRDYEDGSLHADEAEHEGKKEELKSFIIELSKEYSIVTQYTSFVAIEERDAGRPDVGFTDIPKLVAEEDVDFLPYLGWEKEKDAVPYAATVMFCGSISAGVHSSSEDISEQDEEESESLLAEPELLGKEFCEDESDFAPPDFALPDSAPPQPGLDPFNLCARVYSGVSFESLEWTSGLEKGLTYRLKSMSSRRKDRARGVSWAELFDLQHQDGYWECSEKLGFILHLDLVFFASVFLKEKGIASLGVRAGADILKLVATLLVLQLLRLMGLAEGDLLKTLFRLKDTNAPTSLRGEAVKRAVEWVSRADRQYPCLCTRLELGLDWESVTRQLLGADSLHVCSPLRPVLERTRPILAQ</sequence>
<name>A0A9D3RMV7_ANGAN</name>
<dbReference type="Proteomes" id="UP001044222">
    <property type="component" value="Chromosome 16"/>
</dbReference>